<dbReference type="Proteomes" id="UP001501844">
    <property type="component" value="Unassembled WGS sequence"/>
</dbReference>
<accession>A0ABP8FK55</accession>
<protein>
    <submittedName>
        <fullName evidence="2">DUF2490 domain-containing protein</fullName>
    </submittedName>
</protein>
<feature type="chain" id="PRO_5045668604" evidence="1">
    <location>
        <begin position="22"/>
        <end position="249"/>
    </location>
</feature>
<proteinExistence type="predicted"/>
<organism evidence="2 3">
    <name type="scientific">Nibribacter koreensis</name>
    <dbReference type="NCBI Taxonomy" id="1084519"/>
    <lineage>
        <taxon>Bacteria</taxon>
        <taxon>Pseudomonadati</taxon>
        <taxon>Bacteroidota</taxon>
        <taxon>Cytophagia</taxon>
        <taxon>Cytophagales</taxon>
        <taxon>Hymenobacteraceae</taxon>
        <taxon>Nibribacter</taxon>
    </lineage>
</organism>
<dbReference type="RefSeq" id="WP_345165163.1">
    <property type="nucleotide sequence ID" value="NZ_BAABGX010000002.1"/>
</dbReference>
<gene>
    <name evidence="2" type="ORF">GCM10023183_19340</name>
</gene>
<dbReference type="Pfam" id="PF10677">
    <property type="entry name" value="DUF2490"/>
    <property type="match status" value="1"/>
</dbReference>
<evidence type="ECO:0000256" key="1">
    <source>
        <dbReference type="SAM" id="SignalP"/>
    </source>
</evidence>
<evidence type="ECO:0000313" key="3">
    <source>
        <dbReference type="Proteomes" id="UP001501844"/>
    </source>
</evidence>
<feature type="signal peptide" evidence="1">
    <location>
        <begin position="1"/>
        <end position="21"/>
    </location>
</feature>
<keyword evidence="1" id="KW-0732">Signal</keyword>
<sequence>MKNWILVLIMLVGLSSNLVVAQTKRVYNNNKHGWYVYTGNHTFTDKWGFYIDVQFRRHDILPDPQQFVTHMGLTYSLSKDVSVAGGYVYAHTYPYGDTPALDDFPEHRAYEQVQLKATYGRFLVQHRFRLEQRFVKRPFAEEATYLNRARYQFKTTLPLSGPTLEEKEAYVSGSNEVFIGFGKNVQANIFDQNRAYAGVGYKFSKAASLEVGYMHQLLQSGGGINFESNHTLQVTVGYNLDFRKDTASQ</sequence>
<reference evidence="3" key="1">
    <citation type="journal article" date="2019" name="Int. J. Syst. Evol. Microbiol.">
        <title>The Global Catalogue of Microorganisms (GCM) 10K type strain sequencing project: providing services to taxonomists for standard genome sequencing and annotation.</title>
        <authorList>
            <consortium name="The Broad Institute Genomics Platform"/>
            <consortium name="The Broad Institute Genome Sequencing Center for Infectious Disease"/>
            <person name="Wu L."/>
            <person name="Ma J."/>
        </authorList>
    </citation>
    <scope>NUCLEOTIDE SEQUENCE [LARGE SCALE GENOMIC DNA]</scope>
    <source>
        <strain evidence="3">JCM 17917</strain>
    </source>
</reference>
<evidence type="ECO:0000313" key="2">
    <source>
        <dbReference type="EMBL" id="GAA4305293.1"/>
    </source>
</evidence>
<dbReference type="InterPro" id="IPR019619">
    <property type="entry name" value="DUF2490"/>
</dbReference>
<keyword evidence="3" id="KW-1185">Reference proteome</keyword>
<dbReference type="SUPFAM" id="SSF56935">
    <property type="entry name" value="Porins"/>
    <property type="match status" value="1"/>
</dbReference>
<name>A0ABP8FK55_9BACT</name>
<dbReference type="EMBL" id="BAABGX010000002">
    <property type="protein sequence ID" value="GAA4305293.1"/>
    <property type="molecule type" value="Genomic_DNA"/>
</dbReference>
<comment type="caution">
    <text evidence="2">The sequence shown here is derived from an EMBL/GenBank/DDBJ whole genome shotgun (WGS) entry which is preliminary data.</text>
</comment>